<gene>
    <name evidence="10" type="ORF">RHSIM_Rhsim05G0211100</name>
</gene>
<dbReference type="GO" id="GO:0030132">
    <property type="term" value="C:clathrin coat of coated pit"/>
    <property type="evidence" value="ECO:0007669"/>
    <property type="project" value="InterPro"/>
</dbReference>
<evidence type="ECO:0000256" key="8">
    <source>
        <dbReference type="SAM" id="Coils"/>
    </source>
</evidence>
<evidence type="ECO:0000313" key="11">
    <source>
        <dbReference type="Proteomes" id="UP000626092"/>
    </source>
</evidence>
<dbReference type="EMBL" id="WJXA01000005">
    <property type="protein sequence ID" value="KAF7144017.1"/>
    <property type="molecule type" value="Genomic_DNA"/>
</dbReference>
<comment type="function">
    <text evidence="1 7">Clathrin is the major protein of the polyhedral coat of coated pits and vesicles.</text>
</comment>
<comment type="similarity">
    <text evidence="3 7">Belongs to the clathrin light chain family.</text>
</comment>
<keyword evidence="11" id="KW-1185">Reference proteome</keyword>
<keyword evidence="5 7" id="KW-0168">Coated pit</keyword>
<sequence>MSSYAAATPPFDDDGGSSSSYADSRRFDSFSNFADGESAADDDGFSPERNGDGGFVGSNGPILPPPAEMESEEGFAIKEWRRLNAIRLEEKEKREKELLREIIEQAKEYKTEFYTRQKLACENNKVANREKEKLFLEKQETFHGEANKSYWKAIAELIPNEVPTIEKRGKKEKAKQPSIAVIQGPKPGKPTDLSRMRHILVKLKHNPPPHMNPPPPPPPPSSETEKDGKAGLSPPVAANNSQQTAVVAPKGLVVA</sequence>
<dbReference type="Proteomes" id="UP000626092">
    <property type="component" value="Unassembled WGS sequence"/>
</dbReference>
<dbReference type="GO" id="GO:0005198">
    <property type="term" value="F:structural molecule activity"/>
    <property type="evidence" value="ECO:0007669"/>
    <property type="project" value="InterPro"/>
</dbReference>
<name>A0A834H260_RHOSS</name>
<evidence type="ECO:0000256" key="5">
    <source>
        <dbReference type="ARBA" id="ARBA00023176"/>
    </source>
</evidence>
<feature type="region of interest" description="Disordered" evidence="9">
    <location>
        <begin position="1"/>
        <end position="71"/>
    </location>
</feature>
<organism evidence="10 11">
    <name type="scientific">Rhododendron simsii</name>
    <name type="common">Sims's rhododendron</name>
    <dbReference type="NCBI Taxonomy" id="118357"/>
    <lineage>
        <taxon>Eukaryota</taxon>
        <taxon>Viridiplantae</taxon>
        <taxon>Streptophyta</taxon>
        <taxon>Embryophyta</taxon>
        <taxon>Tracheophyta</taxon>
        <taxon>Spermatophyta</taxon>
        <taxon>Magnoliopsida</taxon>
        <taxon>eudicotyledons</taxon>
        <taxon>Gunneridae</taxon>
        <taxon>Pentapetalae</taxon>
        <taxon>asterids</taxon>
        <taxon>Ericales</taxon>
        <taxon>Ericaceae</taxon>
        <taxon>Ericoideae</taxon>
        <taxon>Rhodoreae</taxon>
        <taxon>Rhododendron</taxon>
    </lineage>
</organism>
<comment type="caution">
    <text evidence="10">The sequence shown here is derived from an EMBL/GenBank/DDBJ whole genome shotgun (WGS) entry which is preliminary data.</text>
</comment>
<evidence type="ECO:0000256" key="6">
    <source>
        <dbReference type="ARBA" id="ARBA00023329"/>
    </source>
</evidence>
<comment type="subcellular location">
    <subcellularLocation>
        <location evidence="2 7">Cytoplasmic vesicle membrane</location>
        <topology evidence="2 7">Peripheral membrane protein</topology>
        <orientation evidence="2 7">Cytoplasmic side</orientation>
    </subcellularLocation>
    <subcellularLocation>
        <location evidence="7">Membrane</location>
        <location evidence="7">Coated pit</location>
        <topology evidence="7">Peripheral membrane protein</topology>
        <orientation evidence="7">Cytoplasmic side</orientation>
    </subcellularLocation>
    <text evidence="7">Cytoplasmic face of coated pits and vesicles.</text>
</comment>
<dbReference type="AlphaFoldDB" id="A0A834H260"/>
<evidence type="ECO:0000256" key="7">
    <source>
        <dbReference type="RuleBase" id="RU363137"/>
    </source>
</evidence>
<evidence type="ECO:0000256" key="4">
    <source>
        <dbReference type="ARBA" id="ARBA00023136"/>
    </source>
</evidence>
<evidence type="ECO:0000256" key="9">
    <source>
        <dbReference type="SAM" id="MobiDB-lite"/>
    </source>
</evidence>
<keyword evidence="8" id="KW-0175">Coiled coil</keyword>
<evidence type="ECO:0000256" key="2">
    <source>
        <dbReference type="ARBA" id="ARBA00004180"/>
    </source>
</evidence>
<dbReference type="GO" id="GO:0030130">
    <property type="term" value="C:clathrin coat of trans-Golgi network vesicle"/>
    <property type="evidence" value="ECO:0007669"/>
    <property type="project" value="InterPro"/>
</dbReference>
<evidence type="ECO:0000256" key="1">
    <source>
        <dbReference type="ARBA" id="ARBA00003913"/>
    </source>
</evidence>
<feature type="region of interest" description="Disordered" evidence="9">
    <location>
        <begin position="166"/>
        <end position="243"/>
    </location>
</feature>
<evidence type="ECO:0000313" key="10">
    <source>
        <dbReference type="EMBL" id="KAF7144017.1"/>
    </source>
</evidence>
<feature type="compositionally biased region" description="Basic residues" evidence="9">
    <location>
        <begin position="196"/>
        <end position="207"/>
    </location>
</feature>
<dbReference type="GO" id="GO:0032050">
    <property type="term" value="F:clathrin heavy chain binding"/>
    <property type="evidence" value="ECO:0007669"/>
    <property type="project" value="TreeGrafter"/>
</dbReference>
<dbReference type="PANTHER" id="PTHR10639:SF24">
    <property type="entry name" value="CLATHRIN LIGHT CHAIN 3"/>
    <property type="match status" value="1"/>
</dbReference>
<dbReference type="GO" id="GO:0072583">
    <property type="term" value="P:clathrin-dependent endocytosis"/>
    <property type="evidence" value="ECO:0007669"/>
    <property type="project" value="TreeGrafter"/>
</dbReference>
<keyword evidence="6 7" id="KW-0968">Cytoplasmic vesicle</keyword>
<dbReference type="PANTHER" id="PTHR10639">
    <property type="entry name" value="CLATHRIN LIGHT CHAIN"/>
    <property type="match status" value="1"/>
</dbReference>
<protein>
    <recommendedName>
        <fullName evidence="7">Clathrin light chain</fullName>
    </recommendedName>
</protein>
<dbReference type="OrthoDB" id="782264at2759"/>
<dbReference type="GO" id="GO:0006886">
    <property type="term" value="P:intracellular protein transport"/>
    <property type="evidence" value="ECO:0007669"/>
    <property type="project" value="InterPro"/>
</dbReference>
<accession>A0A834H260</accession>
<dbReference type="Pfam" id="PF01086">
    <property type="entry name" value="Clathrin_lg_ch"/>
    <property type="match status" value="1"/>
</dbReference>
<dbReference type="InterPro" id="IPR000996">
    <property type="entry name" value="Clathrin_L-chain"/>
</dbReference>
<proteinExistence type="inferred from homology"/>
<keyword evidence="4 7" id="KW-0472">Membrane</keyword>
<feature type="coiled-coil region" evidence="8">
    <location>
        <begin position="85"/>
        <end position="112"/>
    </location>
</feature>
<feature type="compositionally biased region" description="Pro residues" evidence="9">
    <location>
        <begin position="208"/>
        <end position="221"/>
    </location>
</feature>
<reference evidence="10" key="1">
    <citation type="submission" date="2019-11" db="EMBL/GenBank/DDBJ databases">
        <authorList>
            <person name="Liu Y."/>
            <person name="Hou J."/>
            <person name="Li T.-Q."/>
            <person name="Guan C.-H."/>
            <person name="Wu X."/>
            <person name="Wu H.-Z."/>
            <person name="Ling F."/>
            <person name="Zhang R."/>
            <person name="Shi X.-G."/>
            <person name="Ren J.-P."/>
            <person name="Chen E.-F."/>
            <person name="Sun J.-M."/>
        </authorList>
    </citation>
    <scope>NUCLEOTIDE SEQUENCE</scope>
    <source>
        <strain evidence="10">Adult_tree_wgs_1</strain>
        <tissue evidence="10">Leaves</tissue>
    </source>
</reference>
<evidence type="ECO:0000256" key="3">
    <source>
        <dbReference type="ARBA" id="ARBA00005263"/>
    </source>
</evidence>